<proteinExistence type="predicted"/>
<dbReference type="EMBL" id="VLLI01000001">
    <property type="protein sequence ID" value="TWJ04501.1"/>
    <property type="molecule type" value="Genomic_DNA"/>
</dbReference>
<comment type="caution">
    <text evidence="1">The sequence shown here is derived from an EMBL/GenBank/DDBJ whole genome shotgun (WGS) entry which is preliminary data.</text>
</comment>
<protein>
    <submittedName>
        <fullName evidence="1">Uncharacterized protein</fullName>
    </submittedName>
</protein>
<gene>
    <name evidence="1" type="ORF">JN11_00210</name>
</gene>
<evidence type="ECO:0000313" key="1">
    <source>
        <dbReference type="EMBL" id="TWJ04501.1"/>
    </source>
</evidence>
<dbReference type="Proteomes" id="UP000317010">
    <property type="component" value="Unassembled WGS sequence"/>
</dbReference>
<dbReference type="OrthoDB" id="798223at2"/>
<dbReference type="RefSeq" id="WP_144908772.1">
    <property type="nucleotide sequence ID" value="NZ_VLLI01000001.1"/>
</dbReference>
<reference evidence="1 2" key="1">
    <citation type="submission" date="2019-07" db="EMBL/GenBank/DDBJ databases">
        <title>Genomic Encyclopedia of Archaeal and Bacterial Type Strains, Phase II (KMG-II): from individual species to whole genera.</title>
        <authorList>
            <person name="Goeker M."/>
        </authorList>
    </citation>
    <scope>NUCLEOTIDE SEQUENCE [LARGE SCALE GENOMIC DNA]</scope>
    <source>
        <strain evidence="1 2">ATCC BAA-1854</strain>
    </source>
</reference>
<organism evidence="1 2">
    <name type="scientific">Mucilaginibacter frigoritolerans</name>
    <dbReference type="NCBI Taxonomy" id="652788"/>
    <lineage>
        <taxon>Bacteria</taxon>
        <taxon>Pseudomonadati</taxon>
        <taxon>Bacteroidota</taxon>
        <taxon>Sphingobacteriia</taxon>
        <taxon>Sphingobacteriales</taxon>
        <taxon>Sphingobacteriaceae</taxon>
        <taxon>Mucilaginibacter</taxon>
    </lineage>
</organism>
<sequence>MESFEVIIKKEMFKIIRSYEDSQAFNVFNHTTFHTIKRNDFGIWVEVEHRFGTERFPLDEIGDAIDQHYDGVVC</sequence>
<keyword evidence="2" id="KW-1185">Reference proteome</keyword>
<accession>A0A562UHE7</accession>
<dbReference type="AlphaFoldDB" id="A0A562UHE7"/>
<name>A0A562UHE7_9SPHI</name>
<evidence type="ECO:0000313" key="2">
    <source>
        <dbReference type="Proteomes" id="UP000317010"/>
    </source>
</evidence>